<reference evidence="8" key="1">
    <citation type="submission" date="2020-04" db="EMBL/GenBank/DDBJ databases">
        <title>Genome Assembly and Annotation of Botryosphaeria dothidea sdau 11-99, a Latent Pathogen of Apple Fruit Ring Rot in China.</title>
        <authorList>
            <person name="Yu C."/>
            <person name="Diao Y."/>
            <person name="Lu Q."/>
            <person name="Zhao J."/>
            <person name="Cui S."/>
            <person name="Peng C."/>
            <person name="He B."/>
            <person name="Liu H."/>
        </authorList>
    </citation>
    <scope>NUCLEOTIDE SEQUENCE [LARGE SCALE GENOMIC DNA]</scope>
    <source>
        <strain evidence="8">Sdau11-99</strain>
    </source>
</reference>
<evidence type="ECO:0000313" key="8">
    <source>
        <dbReference type="EMBL" id="KAF4313904.1"/>
    </source>
</evidence>
<keyword evidence="4" id="KW-0156">Chromatin regulator</keyword>
<dbReference type="InterPro" id="IPR036322">
    <property type="entry name" value="WD40_repeat_dom_sf"/>
</dbReference>
<proteinExistence type="predicted"/>
<accession>A0A8H4J792</accession>
<name>A0A8H4J792_9PEZI</name>
<dbReference type="Pfam" id="PF12265">
    <property type="entry name" value="CAF1C_H4-bd"/>
    <property type="match status" value="1"/>
</dbReference>
<dbReference type="Proteomes" id="UP000572817">
    <property type="component" value="Unassembled WGS sequence"/>
</dbReference>
<evidence type="ECO:0000256" key="3">
    <source>
        <dbReference type="ARBA" id="ARBA00022737"/>
    </source>
</evidence>
<dbReference type="EMBL" id="WWBZ02000001">
    <property type="protein sequence ID" value="KAF4313904.1"/>
    <property type="molecule type" value="Genomic_DNA"/>
</dbReference>
<dbReference type="PROSITE" id="PS50082">
    <property type="entry name" value="WD_REPEATS_2"/>
    <property type="match status" value="3"/>
</dbReference>
<dbReference type="InterPro" id="IPR001680">
    <property type="entry name" value="WD40_rpt"/>
</dbReference>
<evidence type="ECO:0000256" key="2">
    <source>
        <dbReference type="ARBA" id="ARBA00022574"/>
    </source>
</evidence>
<keyword evidence="2 6" id="KW-0853">WD repeat</keyword>
<feature type="repeat" description="WD" evidence="6">
    <location>
        <begin position="299"/>
        <end position="334"/>
    </location>
</feature>
<dbReference type="InterPro" id="IPR020472">
    <property type="entry name" value="WD40_PAC1"/>
</dbReference>
<evidence type="ECO:0000256" key="4">
    <source>
        <dbReference type="ARBA" id="ARBA00022853"/>
    </source>
</evidence>
<dbReference type="InterPro" id="IPR015943">
    <property type="entry name" value="WD40/YVTN_repeat-like_dom_sf"/>
</dbReference>
<dbReference type="Pfam" id="PF00400">
    <property type="entry name" value="WD40"/>
    <property type="match status" value="3"/>
</dbReference>
<evidence type="ECO:0000313" key="9">
    <source>
        <dbReference type="Proteomes" id="UP000572817"/>
    </source>
</evidence>
<dbReference type="OrthoDB" id="427795at2759"/>
<dbReference type="InterPro" id="IPR019775">
    <property type="entry name" value="WD40_repeat_CS"/>
</dbReference>
<dbReference type="Gene3D" id="2.130.10.10">
    <property type="entry name" value="YVTN repeat-like/Quinoprotein amine dehydrogenase"/>
    <property type="match status" value="1"/>
</dbReference>
<dbReference type="SUPFAM" id="SSF50978">
    <property type="entry name" value="WD40 repeat-like"/>
    <property type="match status" value="1"/>
</dbReference>
<feature type="domain" description="Histone-binding protein RBBP4-like N-terminal" evidence="7">
    <location>
        <begin position="45"/>
        <end position="114"/>
    </location>
</feature>
<dbReference type="SMART" id="SM00320">
    <property type="entry name" value="WD40"/>
    <property type="match status" value="6"/>
</dbReference>
<dbReference type="PROSITE" id="PS00678">
    <property type="entry name" value="WD_REPEATS_1"/>
    <property type="match status" value="2"/>
</dbReference>
<dbReference type="AlphaFoldDB" id="A0A8H4J792"/>
<dbReference type="GO" id="GO:0005634">
    <property type="term" value="C:nucleus"/>
    <property type="evidence" value="ECO:0007669"/>
    <property type="project" value="UniProtKB-SubCell"/>
</dbReference>
<evidence type="ECO:0000256" key="1">
    <source>
        <dbReference type="ARBA" id="ARBA00004123"/>
    </source>
</evidence>
<dbReference type="GO" id="GO:0006325">
    <property type="term" value="P:chromatin organization"/>
    <property type="evidence" value="ECO:0007669"/>
    <property type="project" value="UniProtKB-KW"/>
</dbReference>
<evidence type="ECO:0000256" key="5">
    <source>
        <dbReference type="ARBA" id="ARBA00023242"/>
    </source>
</evidence>
<keyword evidence="9" id="KW-1185">Reference proteome</keyword>
<protein>
    <recommendedName>
        <fullName evidence="7">Histone-binding protein RBBP4-like N-terminal domain-containing protein</fullName>
    </recommendedName>
</protein>
<feature type="repeat" description="WD" evidence="6">
    <location>
        <begin position="343"/>
        <end position="376"/>
    </location>
</feature>
<evidence type="ECO:0000259" key="7">
    <source>
        <dbReference type="Pfam" id="PF12265"/>
    </source>
</evidence>
<dbReference type="InterPro" id="IPR050459">
    <property type="entry name" value="WD_repeat_RBAP46/RBAP48/MSI1"/>
</dbReference>
<dbReference type="InterPro" id="IPR022052">
    <property type="entry name" value="Histone-bd_RBBP4-like_N"/>
</dbReference>
<evidence type="ECO:0000256" key="6">
    <source>
        <dbReference type="PROSITE-ProRule" id="PRU00221"/>
    </source>
</evidence>
<organism evidence="8 9">
    <name type="scientific">Botryosphaeria dothidea</name>
    <dbReference type="NCBI Taxonomy" id="55169"/>
    <lineage>
        <taxon>Eukaryota</taxon>
        <taxon>Fungi</taxon>
        <taxon>Dikarya</taxon>
        <taxon>Ascomycota</taxon>
        <taxon>Pezizomycotina</taxon>
        <taxon>Dothideomycetes</taxon>
        <taxon>Dothideomycetes incertae sedis</taxon>
        <taxon>Botryosphaeriales</taxon>
        <taxon>Botryosphaeriaceae</taxon>
        <taxon>Botryosphaeria</taxon>
    </lineage>
</organism>
<dbReference type="PROSITE" id="PS50294">
    <property type="entry name" value="WD_REPEATS_REGION"/>
    <property type="match status" value="3"/>
</dbReference>
<sequence>MSDHMSALHILARNLLRTPSLMSWCLADADQRQEDENLEAKIANEEYKIWKKNSVWLYDMLYARALEWPTLTAQWLPDKREVPGSNLAQHRILFGTNTSDQAQNYLQIASIDIPALQTPEPAEYDEQKGEIGGHGAGKKGSFAFNVIQRINHPSEINKARYQPQNPNLIATMCTDGRVLVFDRTKHSMNPDPTGKVSPDMELKGHNDEGFGLSWSPHIEGQLVTGSQDSTVRLWDTKAGFSKSNSTIGPSRTFTHHYACVNDVQHHPLHKDWIATVSDDLTLQILDLRQETNKKGLYKKQTHHDAVNCVAFHPAWESIVVTGSADKTVAMWDLRCLDKKIHSFEGHTQPIMNLEWHPTDHSILASSSYDKRVLMWDASKIGEEQTEEEAEDGPPELLFMHGGFTNAVCDFSWNKNDPWVMLAAAEDNQLQVFRPARTIVEVPKKKISNRDISE</sequence>
<comment type="caution">
    <text evidence="8">The sequence shown here is derived from an EMBL/GenBank/DDBJ whole genome shotgun (WGS) entry which is preliminary data.</text>
</comment>
<keyword evidence="5" id="KW-0539">Nucleus</keyword>
<gene>
    <name evidence="8" type="ORF">GTA08_BOTSDO01380</name>
</gene>
<dbReference type="PANTHER" id="PTHR22850">
    <property type="entry name" value="WD40 REPEAT FAMILY"/>
    <property type="match status" value="1"/>
</dbReference>
<keyword evidence="3" id="KW-0677">Repeat</keyword>
<comment type="subcellular location">
    <subcellularLocation>
        <location evidence="1">Nucleus</location>
    </subcellularLocation>
</comment>
<feature type="repeat" description="WD" evidence="6">
    <location>
        <begin position="202"/>
        <end position="244"/>
    </location>
</feature>
<dbReference type="PRINTS" id="PR00320">
    <property type="entry name" value="GPROTEINBRPT"/>
</dbReference>